<feature type="compositionally biased region" description="Polar residues" evidence="8">
    <location>
        <begin position="69"/>
        <end position="83"/>
    </location>
</feature>
<keyword evidence="11" id="KW-1185">Reference proteome</keyword>
<gene>
    <name evidence="10" type="ORF">Salat_2216000</name>
</gene>
<name>A0AAE1XV18_9LAMI</name>
<dbReference type="SMART" id="SM00774">
    <property type="entry name" value="WRKY"/>
    <property type="match status" value="1"/>
</dbReference>
<keyword evidence="4 7" id="KW-0238">DNA-binding</keyword>
<keyword evidence="6 7" id="KW-0539">Nucleus</keyword>
<evidence type="ECO:0000313" key="11">
    <source>
        <dbReference type="Proteomes" id="UP001293254"/>
    </source>
</evidence>
<sequence length="289" mass="32534">MELLEYCEAEEKSCSLGFMELLSMQDFGPSVFDVLQGTTTRLPSLDLQPSLLLHSNHNSKLEADDSVLNAPTTPNSSSISSEYSAGHINDEQLTKEEEEEEEKEEDEEEENHKTKKQLLKPKKTASQKKRQREPRFAFMTKSEVDHLEDGYRWRKYGQKAVKNSPFPRSYYRCTSASCNVKKRVERSFNDPTIVVTTYEGQHTHPSPVMPRSPAAAAAVPLQPYSTPSAQMVHPQQHHFNYSLLFNSTAGSTNTGGAQNLSFCSQSSAFLTDHGLLQDVVPWSVITKEE</sequence>
<evidence type="ECO:0000256" key="3">
    <source>
        <dbReference type="ARBA" id="ARBA00023015"/>
    </source>
</evidence>
<dbReference type="Pfam" id="PF03106">
    <property type="entry name" value="WRKY"/>
    <property type="match status" value="1"/>
</dbReference>
<accession>A0AAE1XV18</accession>
<dbReference type="Gene3D" id="2.20.25.80">
    <property type="entry name" value="WRKY domain"/>
    <property type="match status" value="1"/>
</dbReference>
<feature type="compositionally biased region" description="Acidic residues" evidence="8">
    <location>
        <begin position="96"/>
        <end position="109"/>
    </location>
</feature>
<keyword evidence="3 7" id="KW-0805">Transcription regulation</keyword>
<proteinExistence type="inferred from homology"/>
<reference evidence="10" key="2">
    <citation type="journal article" date="2024" name="Plant">
        <title>Genomic evolution and insights into agronomic trait innovations of Sesamum species.</title>
        <authorList>
            <person name="Miao H."/>
            <person name="Wang L."/>
            <person name="Qu L."/>
            <person name="Liu H."/>
            <person name="Sun Y."/>
            <person name="Le M."/>
            <person name="Wang Q."/>
            <person name="Wei S."/>
            <person name="Zheng Y."/>
            <person name="Lin W."/>
            <person name="Duan Y."/>
            <person name="Cao H."/>
            <person name="Xiong S."/>
            <person name="Wang X."/>
            <person name="Wei L."/>
            <person name="Li C."/>
            <person name="Ma Q."/>
            <person name="Ju M."/>
            <person name="Zhao R."/>
            <person name="Li G."/>
            <person name="Mu C."/>
            <person name="Tian Q."/>
            <person name="Mei H."/>
            <person name="Zhang T."/>
            <person name="Gao T."/>
            <person name="Zhang H."/>
        </authorList>
    </citation>
    <scope>NUCLEOTIDE SEQUENCE</scope>
    <source>
        <strain evidence="10">3651</strain>
    </source>
</reference>
<evidence type="ECO:0000313" key="10">
    <source>
        <dbReference type="EMBL" id="KAK4418033.1"/>
    </source>
</evidence>
<feature type="region of interest" description="Disordered" evidence="8">
    <location>
        <begin position="63"/>
        <end position="135"/>
    </location>
</feature>
<dbReference type="SUPFAM" id="SSF118290">
    <property type="entry name" value="WRKY DNA-binding domain"/>
    <property type="match status" value="1"/>
</dbReference>
<dbReference type="Proteomes" id="UP001293254">
    <property type="component" value="Unassembled WGS sequence"/>
</dbReference>
<comment type="subcellular location">
    <subcellularLocation>
        <location evidence="1 7">Nucleus</location>
    </subcellularLocation>
</comment>
<evidence type="ECO:0000256" key="7">
    <source>
        <dbReference type="PIRNR" id="PIRNR038130"/>
    </source>
</evidence>
<dbReference type="PIRSF" id="PIRSF038130">
    <property type="entry name" value="TF_WRKY_IIc"/>
    <property type="match status" value="1"/>
</dbReference>
<dbReference type="InterPro" id="IPR044810">
    <property type="entry name" value="WRKY_plant"/>
</dbReference>
<comment type="caution">
    <text evidence="10">The sequence shown here is derived from an EMBL/GenBank/DDBJ whole genome shotgun (WGS) entry which is preliminary data.</text>
</comment>
<dbReference type="PANTHER" id="PTHR31221:SF289">
    <property type="entry name" value="WRKY TRANSCRIPTION FACTOR 68"/>
    <property type="match status" value="1"/>
</dbReference>
<dbReference type="GO" id="GO:0003700">
    <property type="term" value="F:DNA-binding transcription factor activity"/>
    <property type="evidence" value="ECO:0007669"/>
    <property type="project" value="UniProtKB-UniRule"/>
</dbReference>
<evidence type="ECO:0000256" key="8">
    <source>
        <dbReference type="SAM" id="MobiDB-lite"/>
    </source>
</evidence>
<protein>
    <recommendedName>
        <fullName evidence="7">WRKY transcription factor</fullName>
    </recommendedName>
</protein>
<evidence type="ECO:0000256" key="2">
    <source>
        <dbReference type="ARBA" id="ARBA00008964"/>
    </source>
</evidence>
<dbReference type="InterPro" id="IPR003657">
    <property type="entry name" value="WRKY_dom"/>
</dbReference>
<dbReference type="EMBL" id="JACGWO010000009">
    <property type="protein sequence ID" value="KAK4418033.1"/>
    <property type="molecule type" value="Genomic_DNA"/>
</dbReference>
<evidence type="ECO:0000256" key="1">
    <source>
        <dbReference type="ARBA" id="ARBA00004123"/>
    </source>
</evidence>
<dbReference type="PROSITE" id="PS50811">
    <property type="entry name" value="WRKY"/>
    <property type="match status" value="1"/>
</dbReference>
<dbReference type="GO" id="GO:0043565">
    <property type="term" value="F:sequence-specific DNA binding"/>
    <property type="evidence" value="ECO:0007669"/>
    <property type="project" value="InterPro"/>
</dbReference>
<evidence type="ECO:0000256" key="6">
    <source>
        <dbReference type="ARBA" id="ARBA00023242"/>
    </source>
</evidence>
<dbReference type="AlphaFoldDB" id="A0AAE1XV18"/>
<evidence type="ECO:0000259" key="9">
    <source>
        <dbReference type="PROSITE" id="PS50811"/>
    </source>
</evidence>
<feature type="compositionally biased region" description="Basic residues" evidence="8">
    <location>
        <begin position="113"/>
        <end position="132"/>
    </location>
</feature>
<reference evidence="10" key="1">
    <citation type="submission" date="2020-06" db="EMBL/GenBank/DDBJ databases">
        <authorList>
            <person name="Li T."/>
            <person name="Hu X."/>
            <person name="Zhang T."/>
            <person name="Song X."/>
            <person name="Zhang H."/>
            <person name="Dai N."/>
            <person name="Sheng W."/>
            <person name="Hou X."/>
            <person name="Wei L."/>
        </authorList>
    </citation>
    <scope>NUCLEOTIDE SEQUENCE</scope>
    <source>
        <strain evidence="10">3651</strain>
        <tissue evidence="10">Leaf</tissue>
    </source>
</reference>
<dbReference type="PANTHER" id="PTHR31221">
    <property type="entry name" value="WRKY TRANSCRIPTION FACTOR PROTEIN 1-RELATED"/>
    <property type="match status" value="1"/>
</dbReference>
<comment type="similarity">
    <text evidence="2 7">Belongs to the WRKY group II-c family.</text>
</comment>
<dbReference type="InterPro" id="IPR036576">
    <property type="entry name" value="WRKY_dom_sf"/>
</dbReference>
<evidence type="ECO:0000256" key="4">
    <source>
        <dbReference type="ARBA" id="ARBA00023125"/>
    </source>
</evidence>
<dbReference type="InterPro" id="IPR017396">
    <property type="entry name" value="TF_WRKY_IIc"/>
</dbReference>
<dbReference type="GO" id="GO:0005634">
    <property type="term" value="C:nucleus"/>
    <property type="evidence" value="ECO:0007669"/>
    <property type="project" value="UniProtKB-SubCell"/>
</dbReference>
<dbReference type="FunFam" id="2.20.25.80:FF:000003">
    <property type="entry name" value="WRKY transcription factor 57"/>
    <property type="match status" value="1"/>
</dbReference>
<feature type="domain" description="WRKY" evidence="9">
    <location>
        <begin position="142"/>
        <end position="207"/>
    </location>
</feature>
<evidence type="ECO:0000256" key="5">
    <source>
        <dbReference type="ARBA" id="ARBA00023163"/>
    </source>
</evidence>
<keyword evidence="5 7" id="KW-0804">Transcription</keyword>
<organism evidence="10 11">
    <name type="scientific">Sesamum alatum</name>
    <dbReference type="NCBI Taxonomy" id="300844"/>
    <lineage>
        <taxon>Eukaryota</taxon>
        <taxon>Viridiplantae</taxon>
        <taxon>Streptophyta</taxon>
        <taxon>Embryophyta</taxon>
        <taxon>Tracheophyta</taxon>
        <taxon>Spermatophyta</taxon>
        <taxon>Magnoliopsida</taxon>
        <taxon>eudicotyledons</taxon>
        <taxon>Gunneridae</taxon>
        <taxon>Pentapetalae</taxon>
        <taxon>asterids</taxon>
        <taxon>lamiids</taxon>
        <taxon>Lamiales</taxon>
        <taxon>Pedaliaceae</taxon>
        <taxon>Sesamum</taxon>
    </lineage>
</organism>